<comment type="caution">
    <text evidence="1">The sequence shown here is derived from an EMBL/GenBank/DDBJ whole genome shotgun (WGS) entry which is preliminary data.</text>
</comment>
<sequence>MRDGGGDVLGGLGPAECRADALGLGSRRVGPRGHAEGDVPLCADIDTLSAYLSSVRYGVSVQARDGATREELFTVVDCVMAGWDRLVRPPT</sequence>
<dbReference type="SUPFAM" id="SSF48498">
    <property type="entry name" value="Tetracyclin repressor-like, C-terminal domain"/>
    <property type="match status" value="1"/>
</dbReference>
<name>A0A511D2E7_9PSEU</name>
<evidence type="ECO:0000313" key="1">
    <source>
        <dbReference type="EMBL" id="GEL18952.1"/>
    </source>
</evidence>
<protein>
    <submittedName>
        <fullName evidence="1">Uncharacterized protein</fullName>
    </submittedName>
</protein>
<dbReference type="Gene3D" id="1.10.357.10">
    <property type="entry name" value="Tetracycline Repressor, domain 2"/>
    <property type="match status" value="1"/>
</dbReference>
<organism evidence="1 2">
    <name type="scientific">Pseudonocardia asaccharolytica DSM 44247 = NBRC 16224</name>
    <dbReference type="NCBI Taxonomy" id="1123024"/>
    <lineage>
        <taxon>Bacteria</taxon>
        <taxon>Bacillati</taxon>
        <taxon>Actinomycetota</taxon>
        <taxon>Actinomycetes</taxon>
        <taxon>Pseudonocardiales</taxon>
        <taxon>Pseudonocardiaceae</taxon>
        <taxon>Pseudonocardia</taxon>
    </lineage>
</organism>
<reference evidence="1 2" key="1">
    <citation type="submission" date="2019-07" db="EMBL/GenBank/DDBJ databases">
        <title>Whole genome shotgun sequence of Pseudonocardia asaccharolytica NBRC 16224.</title>
        <authorList>
            <person name="Hosoyama A."/>
            <person name="Uohara A."/>
            <person name="Ohji S."/>
            <person name="Ichikawa N."/>
        </authorList>
    </citation>
    <scope>NUCLEOTIDE SEQUENCE [LARGE SCALE GENOMIC DNA]</scope>
    <source>
        <strain evidence="1 2">NBRC 16224</strain>
    </source>
</reference>
<dbReference type="EMBL" id="BJVI01000028">
    <property type="protein sequence ID" value="GEL18952.1"/>
    <property type="molecule type" value="Genomic_DNA"/>
</dbReference>
<dbReference type="Proteomes" id="UP000321328">
    <property type="component" value="Unassembled WGS sequence"/>
</dbReference>
<dbReference type="STRING" id="1123024.GCA_000423625_03463"/>
<dbReference type="InterPro" id="IPR036271">
    <property type="entry name" value="Tet_transcr_reg_TetR-rel_C_sf"/>
</dbReference>
<accession>A0A511D2E7</accession>
<proteinExistence type="predicted"/>
<dbReference type="AlphaFoldDB" id="A0A511D2E7"/>
<keyword evidence="2" id="KW-1185">Reference proteome</keyword>
<gene>
    <name evidence="1" type="ORF">PA7_27890</name>
</gene>
<evidence type="ECO:0000313" key="2">
    <source>
        <dbReference type="Proteomes" id="UP000321328"/>
    </source>
</evidence>